<evidence type="ECO:0000256" key="3">
    <source>
        <dbReference type="SAM" id="Phobius"/>
    </source>
</evidence>
<keyword evidence="3" id="KW-1133">Transmembrane helix</keyword>
<evidence type="ECO:0000256" key="2">
    <source>
        <dbReference type="SAM" id="MobiDB-lite"/>
    </source>
</evidence>
<evidence type="ECO:0000256" key="1">
    <source>
        <dbReference type="SAM" id="Coils"/>
    </source>
</evidence>
<gene>
    <name evidence="4" type="ORF">PGTUg99_004395</name>
</gene>
<dbReference type="InterPro" id="IPR031833">
    <property type="entry name" value="DUF4748"/>
</dbReference>
<dbReference type="Pfam" id="PF15932">
    <property type="entry name" value="DUF4748"/>
    <property type="match status" value="1"/>
</dbReference>
<keyword evidence="3" id="KW-0472">Membrane</keyword>
<feature type="region of interest" description="Disordered" evidence="2">
    <location>
        <begin position="89"/>
        <end position="353"/>
    </location>
</feature>
<keyword evidence="3" id="KW-0812">Transmembrane</keyword>
<feature type="compositionally biased region" description="Polar residues" evidence="2">
    <location>
        <begin position="468"/>
        <end position="478"/>
    </location>
</feature>
<dbReference type="PANTHER" id="PTHR41800">
    <property type="entry name" value="EXPRESSED PROTEIN"/>
    <property type="match status" value="1"/>
</dbReference>
<sequence>MNHHHQHHGQLKLQEQLLLEQQHQQQYSTNTPISSSDDLDEDEEEDEEEEDEEDEDDFPSKFLQTTHRKPVNIYEADMDLSDQLRNHNQNQQNNLNTTTSNPLIGSTGSINNNHLPNPNYQLQPSSHHHQQPLEPNLSPIDHPAPPIGYNHSNLPSTTRPGTHSLTPPGTNPPQPDQPPIIPFQTTSTAHPQSSPTNLPQPTEVSKDFHRHLGPIPPSLLEPPHSNSNNNNINNNNNNNNPKQYSSDHRPNSYQSSDHQAQQQQQQQQQHQQQQQQLQQHSAAGLSASGGEASWSNGHRPHSRASVNALARPNKSQQQIAAPTTNRSRMGPSEISTPTHHQSRPRRVSDGSINGGVRKDILLQRMAEALQSERAKAIVFQRELQNAEREIDELANTLDEQRREHHKTIVNLRKDIKLLKKERESLVEALEAAEGVEQEEAERYLALLDPAAQAVMAEEEEAEEPNGQGKPNRSRNQAPTPQPILDDYDLSNYKSTIRAQMQERSALRAQRINSELLKINPAAATEANKSDSEKGTPDVHSHIPASPATRHGRPRETPSRIRRKLSKSRPNSRDGTGGLFWRRSGSRTRETNDDKSSSAPGTVMHRHPNQAGNRKTSAGHTGATTEEEGYYDSGPLQRSNESFGGRSHPAGNGKIGKLFRKDLCTLVKFGQAETIFHQGAAGGCAGPAPKSGSSKYPITLGECFRAEHPRSILVAQTICELTKFSTQLTSNCYHSHTSHQIMNTPGTMALGWGLLLVAGGGGLYFAKKDINERRRDQARRGIRSTDTREWHERVADHQKPQSNQPLDNNATASSGVEPASQPGLASTFSKFDRQYRQPDPNSKPPHET</sequence>
<feature type="region of interest" description="Disordered" evidence="2">
    <location>
        <begin position="774"/>
        <end position="847"/>
    </location>
</feature>
<protein>
    <submittedName>
        <fullName evidence="4">Uncharacterized protein</fullName>
    </submittedName>
</protein>
<reference evidence="4 5" key="1">
    <citation type="submission" date="2019-05" db="EMBL/GenBank/DDBJ databases">
        <title>Emergence of the Ug99 lineage of the wheat stem rust pathogen through somatic hybridization.</title>
        <authorList>
            <person name="Li F."/>
            <person name="Upadhyaya N.M."/>
            <person name="Sperschneider J."/>
            <person name="Matny O."/>
            <person name="Nguyen-Phuc H."/>
            <person name="Mago R."/>
            <person name="Raley C."/>
            <person name="Miller M.E."/>
            <person name="Silverstein K.A.T."/>
            <person name="Henningsen E."/>
            <person name="Hirsch C.D."/>
            <person name="Visser B."/>
            <person name="Pretorius Z.A."/>
            <person name="Steffenson B.J."/>
            <person name="Schwessinger B."/>
            <person name="Dodds P.N."/>
            <person name="Figueroa M."/>
        </authorList>
    </citation>
    <scope>NUCLEOTIDE SEQUENCE [LARGE SCALE GENOMIC DNA]</scope>
    <source>
        <strain evidence="4 5">Ug99</strain>
    </source>
</reference>
<feature type="compositionally biased region" description="Polar residues" evidence="2">
    <location>
        <begin position="187"/>
        <end position="203"/>
    </location>
</feature>
<evidence type="ECO:0000313" key="4">
    <source>
        <dbReference type="EMBL" id="KAA1088101.1"/>
    </source>
</evidence>
<evidence type="ECO:0000313" key="5">
    <source>
        <dbReference type="Proteomes" id="UP000325313"/>
    </source>
</evidence>
<feature type="compositionally biased region" description="Basic and acidic residues" evidence="2">
    <location>
        <begin position="527"/>
        <end position="540"/>
    </location>
</feature>
<dbReference type="EMBL" id="VDEP01000407">
    <property type="protein sequence ID" value="KAA1088101.1"/>
    <property type="molecule type" value="Genomic_DNA"/>
</dbReference>
<feature type="compositionally biased region" description="Polar residues" evidence="2">
    <location>
        <begin position="27"/>
        <end position="36"/>
    </location>
</feature>
<feature type="compositionally biased region" description="Low complexity" evidence="2">
    <location>
        <begin position="225"/>
        <end position="240"/>
    </location>
</feature>
<feature type="compositionally biased region" description="Polar residues" evidence="2">
    <location>
        <begin position="102"/>
        <end position="120"/>
    </location>
</feature>
<feature type="compositionally biased region" description="Low complexity" evidence="2">
    <location>
        <begin position="89"/>
        <end position="101"/>
    </location>
</feature>
<name>A0A5B0NFJ2_PUCGR</name>
<feature type="region of interest" description="Disordered" evidence="2">
    <location>
        <begin position="1"/>
        <end position="70"/>
    </location>
</feature>
<dbReference type="PANTHER" id="PTHR41800:SF1">
    <property type="entry name" value="EXPRESSED PROTEIN"/>
    <property type="match status" value="1"/>
</dbReference>
<feature type="compositionally biased region" description="Basic residues" evidence="2">
    <location>
        <begin position="1"/>
        <end position="10"/>
    </location>
</feature>
<feature type="transmembrane region" description="Helical" evidence="3">
    <location>
        <begin position="747"/>
        <end position="765"/>
    </location>
</feature>
<organism evidence="4 5">
    <name type="scientific">Puccinia graminis f. sp. tritici</name>
    <dbReference type="NCBI Taxonomy" id="56615"/>
    <lineage>
        <taxon>Eukaryota</taxon>
        <taxon>Fungi</taxon>
        <taxon>Dikarya</taxon>
        <taxon>Basidiomycota</taxon>
        <taxon>Pucciniomycotina</taxon>
        <taxon>Pucciniomycetes</taxon>
        <taxon>Pucciniales</taxon>
        <taxon>Pucciniaceae</taxon>
        <taxon>Puccinia</taxon>
    </lineage>
</organism>
<feature type="coiled-coil region" evidence="1">
    <location>
        <begin position="369"/>
        <end position="438"/>
    </location>
</feature>
<proteinExistence type="predicted"/>
<dbReference type="AlphaFoldDB" id="A0A5B0NFJ2"/>
<dbReference type="Proteomes" id="UP000325313">
    <property type="component" value="Unassembled WGS sequence"/>
</dbReference>
<feature type="compositionally biased region" description="Basic and acidic residues" evidence="2">
    <location>
        <begin position="586"/>
        <end position="595"/>
    </location>
</feature>
<feature type="compositionally biased region" description="Basic and acidic residues" evidence="2">
    <location>
        <begin position="774"/>
        <end position="798"/>
    </location>
</feature>
<accession>A0A5B0NFJ2</accession>
<feature type="region of interest" description="Disordered" evidence="2">
    <location>
        <begin position="523"/>
        <end position="651"/>
    </location>
</feature>
<feature type="compositionally biased region" description="Acidic residues" evidence="2">
    <location>
        <begin position="37"/>
        <end position="57"/>
    </location>
</feature>
<feature type="compositionally biased region" description="Polar residues" evidence="2">
    <location>
        <begin position="313"/>
        <end position="339"/>
    </location>
</feature>
<feature type="compositionally biased region" description="Low complexity" evidence="2">
    <location>
        <begin position="11"/>
        <end position="26"/>
    </location>
</feature>
<feature type="compositionally biased region" description="Polar residues" evidence="2">
    <location>
        <begin position="799"/>
        <end position="813"/>
    </location>
</feature>
<comment type="caution">
    <text evidence="4">The sequence shown here is derived from an EMBL/GenBank/DDBJ whole genome shotgun (WGS) entry which is preliminary data.</text>
</comment>
<keyword evidence="1" id="KW-0175">Coiled coil</keyword>
<feature type="compositionally biased region" description="Polar residues" evidence="2">
    <location>
        <begin position="609"/>
        <end position="623"/>
    </location>
</feature>
<feature type="compositionally biased region" description="Pro residues" evidence="2">
    <location>
        <begin position="169"/>
        <end position="181"/>
    </location>
</feature>
<feature type="compositionally biased region" description="Polar residues" evidence="2">
    <location>
        <begin position="150"/>
        <end position="165"/>
    </location>
</feature>
<feature type="compositionally biased region" description="Low complexity" evidence="2">
    <location>
        <begin position="254"/>
        <end position="283"/>
    </location>
</feature>
<feature type="region of interest" description="Disordered" evidence="2">
    <location>
        <begin position="455"/>
        <end position="488"/>
    </location>
</feature>